<sequence>MQGSDTALFAACKEGHEEVAKALLAGGADVNAKNTDGATALFVACKGGHIEVAQVLLATGADINAPDTVGVAWTGWRAVHGWGCMLVIVGLDETAAAAAQFTPLKLLDS</sequence>
<dbReference type="Proteomes" id="UP000236333">
    <property type="component" value="Unassembled WGS sequence"/>
</dbReference>
<keyword evidence="2 3" id="KW-0040">ANK repeat</keyword>
<evidence type="ECO:0000256" key="1">
    <source>
        <dbReference type="ARBA" id="ARBA00022737"/>
    </source>
</evidence>
<keyword evidence="1" id="KW-0677">Repeat</keyword>
<evidence type="ECO:0000313" key="5">
    <source>
        <dbReference type="Proteomes" id="UP000236333"/>
    </source>
</evidence>
<accession>A0A2J8A849</accession>
<comment type="caution">
    <text evidence="4">The sequence shown here is derived from an EMBL/GenBank/DDBJ whole genome shotgun (WGS) entry which is preliminary data.</text>
</comment>
<feature type="repeat" description="ANK" evidence="3">
    <location>
        <begin position="36"/>
        <end position="68"/>
    </location>
</feature>
<keyword evidence="5" id="KW-1185">Reference proteome</keyword>
<dbReference type="Gene3D" id="1.25.40.20">
    <property type="entry name" value="Ankyrin repeat-containing domain"/>
    <property type="match status" value="1"/>
</dbReference>
<dbReference type="SUPFAM" id="SSF48403">
    <property type="entry name" value="Ankyrin repeat"/>
    <property type="match status" value="1"/>
</dbReference>
<evidence type="ECO:0000256" key="3">
    <source>
        <dbReference type="PROSITE-ProRule" id="PRU00023"/>
    </source>
</evidence>
<dbReference type="InterPro" id="IPR002110">
    <property type="entry name" value="Ankyrin_rpt"/>
</dbReference>
<name>A0A2J8A849_9CHLO</name>
<dbReference type="AlphaFoldDB" id="A0A2J8A849"/>
<dbReference type="PRINTS" id="PR01415">
    <property type="entry name" value="ANKYRIN"/>
</dbReference>
<dbReference type="InterPro" id="IPR036770">
    <property type="entry name" value="Ankyrin_rpt-contain_sf"/>
</dbReference>
<protein>
    <submittedName>
        <fullName evidence="4">Ankyrin repeat domain-containing protein 29</fullName>
    </submittedName>
</protein>
<dbReference type="Pfam" id="PF12796">
    <property type="entry name" value="Ank_2"/>
    <property type="match status" value="1"/>
</dbReference>
<evidence type="ECO:0000256" key="2">
    <source>
        <dbReference type="ARBA" id="ARBA00023043"/>
    </source>
</evidence>
<dbReference type="PANTHER" id="PTHR24198">
    <property type="entry name" value="ANKYRIN REPEAT AND PROTEIN KINASE DOMAIN-CONTAINING PROTEIN"/>
    <property type="match status" value="1"/>
</dbReference>
<dbReference type="PROSITE" id="PS50088">
    <property type="entry name" value="ANK_REPEAT"/>
    <property type="match status" value="2"/>
</dbReference>
<evidence type="ECO:0000313" key="4">
    <source>
        <dbReference type="EMBL" id="PNH08670.1"/>
    </source>
</evidence>
<dbReference type="SMART" id="SM00248">
    <property type="entry name" value="ANK"/>
    <property type="match status" value="2"/>
</dbReference>
<organism evidence="4 5">
    <name type="scientific">Tetrabaena socialis</name>
    <dbReference type="NCBI Taxonomy" id="47790"/>
    <lineage>
        <taxon>Eukaryota</taxon>
        <taxon>Viridiplantae</taxon>
        <taxon>Chlorophyta</taxon>
        <taxon>core chlorophytes</taxon>
        <taxon>Chlorophyceae</taxon>
        <taxon>CS clade</taxon>
        <taxon>Chlamydomonadales</taxon>
        <taxon>Tetrabaenaceae</taxon>
        <taxon>Tetrabaena</taxon>
    </lineage>
</organism>
<dbReference type="PANTHER" id="PTHR24198:SF165">
    <property type="entry name" value="ANKYRIN REPEAT-CONTAINING PROTEIN-RELATED"/>
    <property type="match status" value="1"/>
</dbReference>
<feature type="repeat" description="ANK" evidence="3">
    <location>
        <begin position="3"/>
        <end position="35"/>
    </location>
</feature>
<dbReference type="OrthoDB" id="539213at2759"/>
<proteinExistence type="predicted"/>
<reference evidence="4 5" key="1">
    <citation type="journal article" date="2017" name="Mol. Biol. Evol.">
        <title>The 4-celled Tetrabaena socialis nuclear genome reveals the essential components for genetic control of cell number at the origin of multicellularity in the volvocine lineage.</title>
        <authorList>
            <person name="Featherston J."/>
            <person name="Arakaki Y."/>
            <person name="Hanschen E.R."/>
            <person name="Ferris P.J."/>
            <person name="Michod R.E."/>
            <person name="Olson B.J.S.C."/>
            <person name="Nozaki H."/>
            <person name="Durand P.M."/>
        </authorList>
    </citation>
    <scope>NUCLEOTIDE SEQUENCE [LARGE SCALE GENOMIC DNA]</scope>
    <source>
        <strain evidence="4 5">NIES-571</strain>
    </source>
</reference>
<dbReference type="PROSITE" id="PS50297">
    <property type="entry name" value="ANK_REP_REGION"/>
    <property type="match status" value="2"/>
</dbReference>
<dbReference type="EMBL" id="PGGS01000120">
    <property type="protein sequence ID" value="PNH08670.1"/>
    <property type="molecule type" value="Genomic_DNA"/>
</dbReference>
<gene>
    <name evidence="4" type="ORF">TSOC_004759</name>
</gene>